<name>A0A2P2JME2_RHIMU</name>
<protein>
    <submittedName>
        <fullName evidence="1">Uncharacterized protein</fullName>
    </submittedName>
</protein>
<accession>A0A2P2JME2</accession>
<evidence type="ECO:0000313" key="1">
    <source>
        <dbReference type="EMBL" id="MBW94636.1"/>
    </source>
</evidence>
<reference evidence="1" key="1">
    <citation type="submission" date="2018-02" db="EMBL/GenBank/DDBJ databases">
        <title>Rhizophora mucronata_Transcriptome.</title>
        <authorList>
            <person name="Meera S.P."/>
            <person name="Sreeshan A."/>
            <person name="Augustine A."/>
        </authorList>
    </citation>
    <scope>NUCLEOTIDE SEQUENCE</scope>
    <source>
        <tissue evidence="1">Leaf</tissue>
    </source>
</reference>
<dbReference type="AlphaFoldDB" id="A0A2P2JME2"/>
<proteinExistence type="predicted"/>
<organism evidence="1">
    <name type="scientific">Rhizophora mucronata</name>
    <name type="common">Asiatic mangrove</name>
    <dbReference type="NCBI Taxonomy" id="61149"/>
    <lineage>
        <taxon>Eukaryota</taxon>
        <taxon>Viridiplantae</taxon>
        <taxon>Streptophyta</taxon>
        <taxon>Embryophyta</taxon>
        <taxon>Tracheophyta</taxon>
        <taxon>Spermatophyta</taxon>
        <taxon>Magnoliopsida</taxon>
        <taxon>eudicotyledons</taxon>
        <taxon>Gunneridae</taxon>
        <taxon>Pentapetalae</taxon>
        <taxon>rosids</taxon>
        <taxon>fabids</taxon>
        <taxon>Malpighiales</taxon>
        <taxon>Rhizophoraceae</taxon>
        <taxon>Rhizophora</taxon>
    </lineage>
</organism>
<sequence>MKLHSHLGLGVLHQICPCFPFLFYIPLIHDTTIVNITTLPQKDKK</sequence>
<dbReference type="EMBL" id="GGEC01014153">
    <property type="protein sequence ID" value="MBW94636.1"/>
    <property type="molecule type" value="Transcribed_RNA"/>
</dbReference>